<organism evidence="10 11">
    <name type="scientific">Synechocystis salina LEGE 00031</name>
    <dbReference type="NCBI Taxonomy" id="1828736"/>
    <lineage>
        <taxon>Bacteria</taxon>
        <taxon>Bacillati</taxon>
        <taxon>Cyanobacteriota</taxon>
        <taxon>Cyanophyceae</taxon>
        <taxon>Synechococcales</taxon>
        <taxon>Merismopediaceae</taxon>
        <taxon>Synechocystis</taxon>
    </lineage>
</organism>
<dbReference type="InterPro" id="IPR035907">
    <property type="entry name" value="Hppk_sf"/>
</dbReference>
<keyword evidence="8" id="KW-0289">Folate biosynthesis</keyword>
<dbReference type="Pfam" id="PF01288">
    <property type="entry name" value="HPPK"/>
    <property type="match status" value="1"/>
</dbReference>
<evidence type="ECO:0000259" key="9">
    <source>
        <dbReference type="PROSITE" id="PS00794"/>
    </source>
</evidence>
<dbReference type="SUPFAM" id="SSF55083">
    <property type="entry name" value="6-hydroxymethyl-7,8-dihydropterin pyrophosphokinase, HPPK"/>
    <property type="match status" value="1"/>
</dbReference>
<keyword evidence="11" id="KW-1185">Reference proteome</keyword>
<dbReference type="Gene3D" id="3.30.70.560">
    <property type="entry name" value="7,8-Dihydro-6-hydroxymethylpterin-pyrophosphokinase HPPK"/>
    <property type="match status" value="1"/>
</dbReference>
<comment type="pathway">
    <text evidence="2">Cofactor biosynthesis; tetrahydrofolate biosynthesis; 2-amino-4-hydroxy-6-hydroxymethyl-7,8-dihydropteridine diphosphate from 7,8-dihydroneopterin triphosphate: step 4/4.</text>
</comment>
<dbReference type="PANTHER" id="PTHR43071">
    <property type="entry name" value="2-AMINO-4-HYDROXY-6-HYDROXYMETHYLDIHYDROPTERIDINE PYROPHOSPHOKINASE"/>
    <property type="match status" value="1"/>
</dbReference>
<dbReference type="NCBIfam" id="TIGR01498">
    <property type="entry name" value="folK"/>
    <property type="match status" value="1"/>
</dbReference>
<keyword evidence="7" id="KW-0067">ATP-binding</keyword>
<evidence type="ECO:0000256" key="7">
    <source>
        <dbReference type="ARBA" id="ARBA00022840"/>
    </source>
</evidence>
<dbReference type="EC" id="2.7.6.3" evidence="3"/>
<dbReference type="Proteomes" id="UP000658720">
    <property type="component" value="Unassembled WGS sequence"/>
</dbReference>
<dbReference type="PANTHER" id="PTHR43071:SF1">
    <property type="entry name" value="2-AMINO-4-HYDROXY-6-HYDROXYMETHYLDIHYDROPTERIDINE PYROPHOSPHOKINASE"/>
    <property type="match status" value="1"/>
</dbReference>
<keyword evidence="4 10" id="KW-0808">Transferase</keyword>
<protein>
    <recommendedName>
        <fullName evidence="3">2-amino-4-hydroxy-6-hydroxymethyldihydropteridine diphosphokinase</fullName>
        <ecNumber evidence="3">2.7.6.3</ecNumber>
    </recommendedName>
</protein>
<comment type="caution">
    <text evidence="10">The sequence shown here is derived from an EMBL/GenBank/DDBJ whole genome shotgun (WGS) entry which is preliminary data.</text>
</comment>
<evidence type="ECO:0000313" key="11">
    <source>
        <dbReference type="Proteomes" id="UP000658720"/>
    </source>
</evidence>
<reference evidence="10 11" key="1">
    <citation type="submission" date="2020-10" db="EMBL/GenBank/DDBJ databases">
        <authorList>
            <person name="Castelo-Branco R."/>
            <person name="Eusebio N."/>
            <person name="Adriana R."/>
            <person name="Vieira A."/>
            <person name="Brugerolle De Fraissinette N."/>
            <person name="Rezende De Castro R."/>
            <person name="Schneider M.P."/>
            <person name="Vasconcelos V."/>
            <person name="Leao P.N."/>
        </authorList>
    </citation>
    <scope>NUCLEOTIDE SEQUENCE [LARGE SCALE GENOMIC DNA]</scope>
    <source>
        <strain evidence="10 11">LEGE 00031</strain>
    </source>
</reference>
<keyword evidence="5" id="KW-0547">Nucleotide-binding</keyword>
<gene>
    <name evidence="10" type="primary">folK</name>
    <name evidence="10" type="ORF">IQ217_05675</name>
</gene>
<evidence type="ECO:0000256" key="5">
    <source>
        <dbReference type="ARBA" id="ARBA00022741"/>
    </source>
</evidence>
<evidence type="ECO:0000256" key="6">
    <source>
        <dbReference type="ARBA" id="ARBA00022777"/>
    </source>
</evidence>
<dbReference type="GO" id="GO:0003848">
    <property type="term" value="F:2-amino-4-hydroxy-6-hydroxymethyldihydropteridine diphosphokinase activity"/>
    <property type="evidence" value="ECO:0007669"/>
    <property type="project" value="UniProtKB-EC"/>
</dbReference>
<name>A0ABR9VQM2_9SYNC</name>
<evidence type="ECO:0000256" key="1">
    <source>
        <dbReference type="ARBA" id="ARBA00000198"/>
    </source>
</evidence>
<dbReference type="PROSITE" id="PS00794">
    <property type="entry name" value="HPPK"/>
    <property type="match status" value="1"/>
</dbReference>
<dbReference type="InterPro" id="IPR000550">
    <property type="entry name" value="Hppk"/>
</dbReference>
<accession>A0ABR9VQM2</accession>
<dbReference type="CDD" id="cd00483">
    <property type="entry name" value="HPPK"/>
    <property type="match status" value="1"/>
</dbReference>
<feature type="domain" description="7,8-dihydro-6-hydroxymethylpterin-pyrophosphokinase" evidence="9">
    <location>
        <begin position="99"/>
        <end position="110"/>
    </location>
</feature>
<comment type="catalytic activity">
    <reaction evidence="1">
        <text>6-hydroxymethyl-7,8-dihydropterin + ATP = (7,8-dihydropterin-6-yl)methyl diphosphate + AMP + H(+)</text>
        <dbReference type="Rhea" id="RHEA:11412"/>
        <dbReference type="ChEBI" id="CHEBI:15378"/>
        <dbReference type="ChEBI" id="CHEBI:30616"/>
        <dbReference type="ChEBI" id="CHEBI:44841"/>
        <dbReference type="ChEBI" id="CHEBI:72950"/>
        <dbReference type="ChEBI" id="CHEBI:456215"/>
        <dbReference type="EC" id="2.7.6.3"/>
    </reaction>
</comment>
<evidence type="ECO:0000256" key="8">
    <source>
        <dbReference type="ARBA" id="ARBA00022909"/>
    </source>
</evidence>
<sequence>MALASPTDFPQPRHGAVVGLGGNIGPVLDNLQGAIAELASVAGIEVERCSSWYRSQAFGPPQPDYINGCVTLQVSLSPPDLLQILLTIEQKFGRIRLEKWGPRTLDLDLIFYGDRQLDQAKLTIPHPQMQFRPFVLVPLAEIAPDWVDPRSGKTITQLVGQVDCTTVWPVAPGPELGGRMESEQVLTPSVMALHK</sequence>
<evidence type="ECO:0000256" key="3">
    <source>
        <dbReference type="ARBA" id="ARBA00013253"/>
    </source>
</evidence>
<evidence type="ECO:0000256" key="4">
    <source>
        <dbReference type="ARBA" id="ARBA00022679"/>
    </source>
</evidence>
<dbReference type="EMBL" id="JADEVV010000012">
    <property type="protein sequence ID" value="MBE9253361.1"/>
    <property type="molecule type" value="Genomic_DNA"/>
</dbReference>
<keyword evidence="6" id="KW-0418">Kinase</keyword>
<evidence type="ECO:0000313" key="10">
    <source>
        <dbReference type="EMBL" id="MBE9253361.1"/>
    </source>
</evidence>
<dbReference type="RefSeq" id="WP_194019231.1">
    <property type="nucleotide sequence ID" value="NZ_JADEVV010000012.1"/>
</dbReference>
<evidence type="ECO:0000256" key="2">
    <source>
        <dbReference type="ARBA" id="ARBA00005051"/>
    </source>
</evidence>
<proteinExistence type="predicted"/>